<dbReference type="GO" id="GO:0016605">
    <property type="term" value="C:PML body"/>
    <property type="evidence" value="ECO:0007669"/>
    <property type="project" value="UniProtKB-SubCell"/>
</dbReference>
<evidence type="ECO:0000256" key="11">
    <source>
        <dbReference type="ARBA" id="ARBA00022499"/>
    </source>
</evidence>
<dbReference type="InterPro" id="IPR038298">
    <property type="entry name" value="Daxx_N_sf"/>
</dbReference>
<evidence type="ECO:0000256" key="6">
    <source>
        <dbReference type="ARBA" id="ARBA00008592"/>
    </source>
</evidence>
<comment type="similarity">
    <text evidence="6">Belongs to the DAXX family.</text>
</comment>
<evidence type="ECO:0000313" key="27">
    <source>
        <dbReference type="Proteomes" id="UP000634236"/>
    </source>
</evidence>
<dbReference type="FunFam" id="1.10.8.810:FF:000001">
    <property type="entry name" value="Death domain-associated protein 6"/>
    <property type="match status" value="1"/>
</dbReference>
<feature type="compositionally biased region" description="Basic and acidic residues" evidence="23">
    <location>
        <begin position="390"/>
        <end position="406"/>
    </location>
</feature>
<dbReference type="GO" id="GO:0003713">
    <property type="term" value="F:transcription coactivator activity"/>
    <property type="evidence" value="ECO:0007669"/>
    <property type="project" value="TreeGrafter"/>
</dbReference>
<organism evidence="26 27">
    <name type="scientific">Vidua chalybeata</name>
    <name type="common">Village indigobird</name>
    <dbReference type="NCBI Taxonomy" id="81927"/>
    <lineage>
        <taxon>Eukaryota</taxon>
        <taxon>Metazoa</taxon>
        <taxon>Chordata</taxon>
        <taxon>Craniata</taxon>
        <taxon>Vertebrata</taxon>
        <taxon>Euteleostomi</taxon>
        <taxon>Archelosauria</taxon>
        <taxon>Archosauria</taxon>
        <taxon>Dinosauria</taxon>
        <taxon>Saurischia</taxon>
        <taxon>Theropoda</taxon>
        <taxon>Coelurosauria</taxon>
        <taxon>Aves</taxon>
        <taxon>Neognathae</taxon>
        <taxon>Neoaves</taxon>
        <taxon>Telluraves</taxon>
        <taxon>Australaves</taxon>
        <taxon>Passeriformes</taxon>
        <taxon>Passeroidea</taxon>
        <taxon>Estrildidae</taxon>
        <taxon>Viduinae</taxon>
        <taxon>Vidua</taxon>
    </lineage>
</organism>
<keyword evidence="12" id="KW-0597">Phosphoprotein</keyword>
<keyword evidence="14" id="KW-0832">Ubl conjugation</keyword>
<dbReference type="PANTHER" id="PTHR12766:SF7">
    <property type="entry name" value="DEATH DOMAIN-ASSOCIATED PROTEIN 6"/>
    <property type="match status" value="1"/>
</dbReference>
<comment type="subcellular location">
    <subcellularLocation>
        <location evidence="3">Chromosome</location>
        <location evidence="3">Centromere</location>
    </subcellularLocation>
    <subcellularLocation>
        <location evidence="2">Cytoplasm</location>
    </subcellularLocation>
    <subcellularLocation>
        <location evidence="1">Nucleus</location>
        <location evidence="1">PML body</location>
    </subcellularLocation>
    <subcellularLocation>
        <location evidence="4">Nucleus</location>
        <location evidence="4">Nucleolus</location>
    </subcellularLocation>
    <subcellularLocation>
        <location evidence="5">Nucleus</location>
        <location evidence="5">Nucleoplasm</location>
    </subcellularLocation>
</comment>
<keyword evidence="8" id="KW-0158">Chromosome</keyword>
<dbReference type="GO" id="GO:0000775">
    <property type="term" value="C:chromosome, centromeric region"/>
    <property type="evidence" value="ECO:0007669"/>
    <property type="project" value="UniProtKB-SubCell"/>
</dbReference>
<keyword evidence="15" id="KW-0156">Chromatin regulator</keyword>
<proteinExistence type="inferred from homology"/>
<keyword evidence="19" id="KW-0143">Chaperone</keyword>
<reference evidence="26" key="1">
    <citation type="submission" date="2019-09" db="EMBL/GenBank/DDBJ databases">
        <title>Bird 10,000 Genomes (B10K) Project - Family phase.</title>
        <authorList>
            <person name="Zhang G."/>
        </authorList>
    </citation>
    <scope>NUCLEOTIDE SEQUENCE</scope>
    <source>
        <strain evidence="26">OUT-0048</strain>
        <tissue evidence="26">Muscle</tissue>
    </source>
</reference>
<dbReference type="Gene3D" id="1.10.8.810">
    <property type="entry name" value="Daxx helical bundle domain"/>
    <property type="match status" value="1"/>
</dbReference>
<keyword evidence="20" id="KW-0539">Nucleus</keyword>
<evidence type="ECO:0000256" key="16">
    <source>
        <dbReference type="ARBA" id="ARBA00023015"/>
    </source>
</evidence>
<dbReference type="AlphaFoldDB" id="A0A851KDL2"/>
<feature type="region of interest" description="Disordered" evidence="23">
    <location>
        <begin position="370"/>
        <end position="406"/>
    </location>
</feature>
<feature type="non-terminal residue" evidence="26">
    <location>
        <position position="1"/>
    </location>
</feature>
<dbReference type="PANTHER" id="PTHR12766">
    <property type="entry name" value="DEATH DOMAIN-ASSOCIATED PROTEIN 6 DAXX"/>
    <property type="match status" value="1"/>
</dbReference>
<dbReference type="GO" id="GO:0042393">
    <property type="term" value="F:histone binding"/>
    <property type="evidence" value="ECO:0007669"/>
    <property type="project" value="InterPro"/>
</dbReference>
<dbReference type="Proteomes" id="UP000634236">
    <property type="component" value="Unassembled WGS sequence"/>
</dbReference>
<keyword evidence="18" id="KW-0804">Transcription</keyword>
<dbReference type="Gene3D" id="1.20.58.2170">
    <property type="match status" value="1"/>
</dbReference>
<sequence>PSPAGPPPPNGAGGGRGGAFWEENEQLFQQFLSLCAPLTQEHPEVLPFLSSRHLRAHPDFRGSAEFRNILGRLLRRVRGRRRKVYVYINELCTVLKARALRRRLPLRAPPAALQCPPASHRHSHGALHSSGNPSSPSQHPSAPSQHPSAPPGNAGAPPQPSSASEGSPRRTGGSRRQIRHLEHLLRVYASEIRRLQERELDLAELDSADSPYLQENRLKRRMMRIFRRLCQLKDCSSLTGRVLEQRIRFRGTRYPEVNRSIERFINRPDAFPDYSDILREIRGASARHGLGLGRRQMENMAQEAFREVGNRLQERRHLDLVYNFGSHLTDQYRPGMDPALSDPELAQRLRRNRRLALARLDDVIARFAQRQERHRESGTARKRGSAVRETGTRKTGTREGVQEQGT</sequence>
<evidence type="ECO:0000256" key="12">
    <source>
        <dbReference type="ARBA" id="ARBA00022553"/>
    </source>
</evidence>
<feature type="domain" description="Daxx N-terminal Rassf1C-interacting" evidence="24">
    <location>
        <begin position="22"/>
        <end position="106"/>
    </location>
</feature>
<evidence type="ECO:0000256" key="18">
    <source>
        <dbReference type="ARBA" id="ARBA00023163"/>
    </source>
</evidence>
<evidence type="ECO:0000256" key="21">
    <source>
        <dbReference type="ARBA" id="ARBA00023328"/>
    </source>
</evidence>
<evidence type="ECO:0000256" key="1">
    <source>
        <dbReference type="ARBA" id="ARBA00004322"/>
    </source>
</evidence>
<evidence type="ECO:0000256" key="7">
    <source>
        <dbReference type="ARBA" id="ARBA00019298"/>
    </source>
</evidence>
<feature type="compositionally biased region" description="Low complexity" evidence="23">
    <location>
        <begin position="133"/>
        <end position="166"/>
    </location>
</feature>
<evidence type="ECO:0000256" key="8">
    <source>
        <dbReference type="ARBA" id="ARBA00022454"/>
    </source>
</evidence>
<feature type="domain" description="Daxx histone-binding" evidence="25">
    <location>
        <begin position="285"/>
        <end position="369"/>
    </location>
</feature>
<evidence type="ECO:0000256" key="17">
    <source>
        <dbReference type="ARBA" id="ARBA00023054"/>
    </source>
</evidence>
<dbReference type="GO" id="GO:0006915">
    <property type="term" value="P:apoptotic process"/>
    <property type="evidence" value="ECO:0007669"/>
    <property type="project" value="UniProtKB-KW"/>
</dbReference>
<keyword evidence="21" id="KW-0137">Centromere</keyword>
<keyword evidence="11" id="KW-1017">Isopeptide bond</keyword>
<dbReference type="Pfam" id="PF20920">
    <property type="entry name" value="DAXX_hist_bd"/>
    <property type="match status" value="1"/>
</dbReference>
<evidence type="ECO:0000256" key="9">
    <source>
        <dbReference type="ARBA" id="ARBA00022490"/>
    </source>
</evidence>
<keyword evidence="16" id="KW-0805">Transcription regulation</keyword>
<evidence type="ECO:0000256" key="14">
    <source>
        <dbReference type="ARBA" id="ARBA00022843"/>
    </source>
</evidence>
<accession>A0A851KDL2</accession>
<evidence type="ECO:0000256" key="10">
    <source>
        <dbReference type="ARBA" id="ARBA00022491"/>
    </source>
</evidence>
<evidence type="ECO:0000256" key="4">
    <source>
        <dbReference type="ARBA" id="ARBA00004604"/>
    </source>
</evidence>
<dbReference type="CDD" id="cd13150">
    <property type="entry name" value="DAXX_histone_binding"/>
    <property type="match status" value="1"/>
</dbReference>
<evidence type="ECO:0000256" key="15">
    <source>
        <dbReference type="ARBA" id="ARBA00022853"/>
    </source>
</evidence>
<evidence type="ECO:0000256" key="5">
    <source>
        <dbReference type="ARBA" id="ARBA00004642"/>
    </source>
</evidence>
<evidence type="ECO:0000256" key="22">
    <source>
        <dbReference type="ARBA" id="ARBA00029641"/>
    </source>
</evidence>
<dbReference type="InterPro" id="IPR046426">
    <property type="entry name" value="DAXX_histone-bd_sf"/>
</dbReference>
<dbReference type="GO" id="GO:0006334">
    <property type="term" value="P:nucleosome assembly"/>
    <property type="evidence" value="ECO:0007669"/>
    <property type="project" value="TreeGrafter"/>
</dbReference>
<keyword evidence="27" id="KW-1185">Reference proteome</keyword>
<dbReference type="EMBL" id="WBNB01001039">
    <property type="protein sequence ID" value="NXB87562.1"/>
    <property type="molecule type" value="Genomic_DNA"/>
</dbReference>
<keyword evidence="13" id="KW-0053">Apoptosis</keyword>
<evidence type="ECO:0000313" key="26">
    <source>
        <dbReference type="EMBL" id="NXB87562.1"/>
    </source>
</evidence>
<feature type="non-terminal residue" evidence="26">
    <location>
        <position position="406"/>
    </location>
</feature>
<comment type="caution">
    <text evidence="26">The sequence shown here is derived from an EMBL/GenBank/DDBJ whole genome shotgun (WGS) entry which is preliminary data.</text>
</comment>
<protein>
    <recommendedName>
        <fullName evidence="7">Death domain-associated protein 6</fullName>
    </recommendedName>
    <alternativeName>
        <fullName evidence="22">Daxx</fullName>
    </alternativeName>
</protein>
<evidence type="ECO:0000256" key="23">
    <source>
        <dbReference type="SAM" id="MobiDB-lite"/>
    </source>
</evidence>
<name>A0A851KDL2_VIDCH</name>
<dbReference type="GO" id="GO:0005737">
    <property type="term" value="C:cytoplasm"/>
    <property type="evidence" value="ECO:0007669"/>
    <property type="project" value="UniProtKB-SubCell"/>
</dbReference>
<dbReference type="FunFam" id="1.20.58.2170:FF:000001">
    <property type="entry name" value="Death domain-associated protein 6"/>
    <property type="match status" value="1"/>
</dbReference>
<gene>
    <name evidence="26" type="primary">Daxx</name>
    <name evidence="26" type="ORF">VIDCHA_R16778</name>
</gene>
<evidence type="ECO:0000259" key="24">
    <source>
        <dbReference type="Pfam" id="PF03344"/>
    </source>
</evidence>
<feature type="region of interest" description="Disordered" evidence="23">
    <location>
        <begin position="112"/>
        <end position="178"/>
    </location>
</feature>
<evidence type="ECO:0000256" key="13">
    <source>
        <dbReference type="ARBA" id="ARBA00022703"/>
    </source>
</evidence>
<dbReference type="InterPro" id="IPR046378">
    <property type="entry name" value="DAXX_histone-bd"/>
</dbReference>
<evidence type="ECO:0000256" key="20">
    <source>
        <dbReference type="ARBA" id="ARBA00023242"/>
    </source>
</evidence>
<dbReference type="InterPro" id="IPR031333">
    <property type="entry name" value="Daxx_N"/>
</dbReference>
<keyword evidence="17" id="KW-0175">Coiled coil</keyword>
<dbReference type="GO" id="GO:0042981">
    <property type="term" value="P:regulation of apoptotic process"/>
    <property type="evidence" value="ECO:0007669"/>
    <property type="project" value="TreeGrafter"/>
</dbReference>
<feature type="compositionally biased region" description="Basic and acidic residues" evidence="23">
    <location>
        <begin position="370"/>
        <end position="379"/>
    </location>
</feature>
<evidence type="ECO:0000259" key="25">
    <source>
        <dbReference type="Pfam" id="PF20920"/>
    </source>
</evidence>
<dbReference type="CDD" id="cd13151">
    <property type="entry name" value="DAXX_helical_bundle"/>
    <property type="match status" value="1"/>
</dbReference>
<dbReference type="GO" id="GO:0050681">
    <property type="term" value="F:nuclear androgen receptor binding"/>
    <property type="evidence" value="ECO:0007669"/>
    <property type="project" value="TreeGrafter"/>
</dbReference>
<evidence type="ECO:0000256" key="2">
    <source>
        <dbReference type="ARBA" id="ARBA00004496"/>
    </source>
</evidence>
<keyword evidence="9" id="KW-0963">Cytoplasm</keyword>
<evidence type="ECO:0000256" key="3">
    <source>
        <dbReference type="ARBA" id="ARBA00004584"/>
    </source>
</evidence>
<dbReference type="GO" id="GO:0003714">
    <property type="term" value="F:transcription corepressor activity"/>
    <property type="evidence" value="ECO:0007669"/>
    <property type="project" value="TreeGrafter"/>
</dbReference>
<keyword evidence="10" id="KW-0678">Repressor</keyword>
<dbReference type="GO" id="GO:0005730">
    <property type="term" value="C:nucleolus"/>
    <property type="evidence" value="ECO:0007669"/>
    <property type="project" value="UniProtKB-SubCell"/>
</dbReference>
<dbReference type="Pfam" id="PF03344">
    <property type="entry name" value="Daxx"/>
    <property type="match status" value="1"/>
</dbReference>
<evidence type="ECO:0000256" key="19">
    <source>
        <dbReference type="ARBA" id="ARBA00023186"/>
    </source>
</evidence>